<name>A0A1D8TP21_9CYAN</name>
<dbReference type="KEGG" id="mpro:BJP34_07625"/>
<reference evidence="2" key="1">
    <citation type="submission" date="2016-10" db="EMBL/GenBank/DDBJ databases">
        <title>Comparative genomics uncovers the prolific and rare metabolic potential of the cyanobacterial genus Moorea.</title>
        <authorList>
            <person name="Leao T."/>
            <person name="Castelao G."/>
            <person name="Korobeynikov A."/>
            <person name="Monroe E.A."/>
            <person name="Podell S."/>
            <person name="Glukhov E."/>
            <person name="Allen E."/>
            <person name="Gerwick W.H."/>
            <person name="Gerwick L."/>
        </authorList>
    </citation>
    <scope>NUCLEOTIDE SEQUENCE [LARGE SCALE GENOMIC DNA]</scope>
    <source>
        <strain evidence="2">PAL-8-15-08-1</strain>
    </source>
</reference>
<dbReference type="AlphaFoldDB" id="A0A1D8TP21"/>
<evidence type="ECO:0000313" key="1">
    <source>
        <dbReference type="EMBL" id="AOW99343.1"/>
    </source>
</evidence>
<organism evidence="1 2">
    <name type="scientific">Moorena producens PAL-8-15-08-1</name>
    <dbReference type="NCBI Taxonomy" id="1458985"/>
    <lineage>
        <taxon>Bacteria</taxon>
        <taxon>Bacillati</taxon>
        <taxon>Cyanobacteriota</taxon>
        <taxon>Cyanophyceae</taxon>
        <taxon>Coleofasciculales</taxon>
        <taxon>Coleofasciculaceae</taxon>
        <taxon>Moorena</taxon>
    </lineage>
</organism>
<protein>
    <submittedName>
        <fullName evidence="1">Uncharacterized protein</fullName>
    </submittedName>
</protein>
<sequence>MILNFAPLTPQIWGKSQLGSKSPPKLGDLGGLDLANETSQTTSKKATIALKIKPEVNLIFFIIHYSLLPTPYSLLPKTQYKIPSLTCTFIKPEIIVNKSGKL</sequence>
<dbReference type="STRING" id="1458985.BJP34_07625"/>
<dbReference type="EMBL" id="CP017599">
    <property type="protein sequence ID" value="AOW99343.1"/>
    <property type="molecule type" value="Genomic_DNA"/>
</dbReference>
<evidence type="ECO:0000313" key="2">
    <source>
        <dbReference type="Proteomes" id="UP000177870"/>
    </source>
</evidence>
<dbReference type="Proteomes" id="UP000177870">
    <property type="component" value="Chromosome"/>
</dbReference>
<gene>
    <name evidence="1" type="ORF">BJP34_07625</name>
</gene>
<proteinExistence type="predicted"/>
<accession>A0A1D8TP21</accession>